<evidence type="ECO:0000313" key="4">
    <source>
        <dbReference type="EMBL" id="KRN30490.1"/>
    </source>
</evidence>
<dbReference type="PATRIC" id="fig|1123500.6.peg.1314"/>
<keyword evidence="5" id="KW-1185">Reference proteome</keyword>
<dbReference type="InterPro" id="IPR050922">
    <property type="entry name" value="LytR/CpsA/Psr_CW_biosynth"/>
</dbReference>
<protein>
    <submittedName>
        <fullName evidence="4">LytR family transcriptional regulator</fullName>
    </submittedName>
</protein>
<evidence type="ECO:0000256" key="2">
    <source>
        <dbReference type="SAM" id="Phobius"/>
    </source>
</evidence>
<dbReference type="AlphaFoldDB" id="A0A0R2FZ27"/>
<dbReference type="InterPro" id="IPR004474">
    <property type="entry name" value="LytR_CpsA_psr"/>
</dbReference>
<reference evidence="4 5" key="1">
    <citation type="journal article" date="2015" name="Genome Announc.">
        <title>Expanding the biotechnology potential of lactobacilli through comparative genomics of 213 strains and associated genera.</title>
        <authorList>
            <person name="Sun Z."/>
            <person name="Harris H.M."/>
            <person name="McCann A."/>
            <person name="Guo C."/>
            <person name="Argimon S."/>
            <person name="Zhang W."/>
            <person name="Yang X."/>
            <person name="Jeffery I.B."/>
            <person name="Cooney J.C."/>
            <person name="Kagawa T.F."/>
            <person name="Liu W."/>
            <person name="Song Y."/>
            <person name="Salvetti E."/>
            <person name="Wrobel A."/>
            <person name="Rasinkangas P."/>
            <person name="Parkhill J."/>
            <person name="Rea M.C."/>
            <person name="O'Sullivan O."/>
            <person name="Ritari J."/>
            <person name="Douillard F.P."/>
            <person name="Paul Ross R."/>
            <person name="Yang R."/>
            <person name="Briner A.E."/>
            <person name="Felis G.E."/>
            <person name="de Vos W.M."/>
            <person name="Barrangou R."/>
            <person name="Klaenhammer T.R."/>
            <person name="Caufield P.W."/>
            <person name="Cui Y."/>
            <person name="Zhang H."/>
            <person name="O'Toole P.W."/>
        </authorList>
    </citation>
    <scope>NUCLEOTIDE SEQUENCE [LARGE SCALE GENOMIC DNA]</scope>
    <source>
        <strain evidence="4 5">DSM 20190</strain>
    </source>
</reference>
<evidence type="ECO:0000313" key="5">
    <source>
        <dbReference type="Proteomes" id="UP000051296"/>
    </source>
</evidence>
<dbReference type="eggNOG" id="COG1316">
    <property type="taxonomic scope" value="Bacteria"/>
</dbReference>
<dbReference type="PANTHER" id="PTHR33392:SF6">
    <property type="entry name" value="POLYISOPRENYL-TEICHOIC ACID--PEPTIDOGLYCAN TEICHOIC ACID TRANSFERASE TAGU"/>
    <property type="match status" value="1"/>
</dbReference>
<dbReference type="Pfam" id="PF03816">
    <property type="entry name" value="LytR_cpsA_psr"/>
    <property type="match status" value="1"/>
</dbReference>
<name>A0A0R2FZ27_9LACO</name>
<gene>
    <name evidence="4" type="ORF">IV68_GL001316</name>
</gene>
<dbReference type="OrthoDB" id="27330at2"/>
<dbReference type="Gene3D" id="3.40.630.190">
    <property type="entry name" value="LCP protein"/>
    <property type="match status" value="1"/>
</dbReference>
<evidence type="ECO:0000256" key="1">
    <source>
        <dbReference type="ARBA" id="ARBA00006068"/>
    </source>
</evidence>
<keyword evidence="2" id="KW-1133">Transmembrane helix</keyword>
<dbReference type="PANTHER" id="PTHR33392">
    <property type="entry name" value="POLYISOPRENYL-TEICHOIC ACID--PEPTIDOGLYCAN TEICHOIC ACID TRANSFERASE TAGU"/>
    <property type="match status" value="1"/>
</dbReference>
<keyword evidence="2" id="KW-0472">Membrane</keyword>
<organism evidence="4 5">
    <name type="scientific">Weissella halotolerans DSM 20190</name>
    <dbReference type="NCBI Taxonomy" id="1123500"/>
    <lineage>
        <taxon>Bacteria</taxon>
        <taxon>Bacillati</taxon>
        <taxon>Bacillota</taxon>
        <taxon>Bacilli</taxon>
        <taxon>Lactobacillales</taxon>
        <taxon>Lactobacillaceae</taxon>
        <taxon>Weissella</taxon>
    </lineage>
</organism>
<accession>A0A0R2FZ27</accession>
<sequence length="389" mass="43647">MFIMINHDDNGVSQDRTHRIKQVRGRRYLPHAYIERHILFIVCLFVLGVVAFFGVRTYHNAAGMFDKAYESAHFDKARNASTLLKKGRPFSILLLGTDTGELGRKYKGRTDSLMLVTINPKQHESRIVSIPRDTIIAPVGYEEAFPQKLNNAYNLGSAKTTMATIQTWLNVPVDYYALVNMGGIERIVNQLGGIEVKSPLTFKYNPDTAHEDPGNLYQFKKGSAQFTHTGQDGITKTYHRMDGKAALAFSRMRYSDPEGDYGRQQRQRLVLQGIVHEAVTSPLTVTSQSFLSIVGQSMKTDMTFSDLKQLGGNYVAAAKTIKTDHFIGKSYDLPIGSSEFISTAQKQRVTDELRKALDLPAKSTGPIYGGYVSEYQANQYGLPYTRLKY</sequence>
<comment type="caution">
    <text evidence="4">The sequence shown here is derived from an EMBL/GenBank/DDBJ whole genome shotgun (WGS) entry which is preliminary data.</text>
</comment>
<dbReference type="Proteomes" id="UP000051296">
    <property type="component" value="Unassembled WGS sequence"/>
</dbReference>
<keyword evidence="2" id="KW-0812">Transmembrane</keyword>
<evidence type="ECO:0000259" key="3">
    <source>
        <dbReference type="Pfam" id="PF03816"/>
    </source>
</evidence>
<feature type="domain" description="Cell envelope-related transcriptional attenuator" evidence="3">
    <location>
        <begin position="109"/>
        <end position="278"/>
    </location>
</feature>
<comment type="similarity">
    <text evidence="1">Belongs to the LytR/CpsA/Psr (LCP) family.</text>
</comment>
<dbReference type="STRING" id="1123500.GCA_000420365_01371"/>
<proteinExistence type="inferred from homology"/>
<dbReference type="EMBL" id="JQAX01000006">
    <property type="protein sequence ID" value="KRN30490.1"/>
    <property type="molecule type" value="Genomic_DNA"/>
</dbReference>
<dbReference type="NCBIfam" id="TIGR00350">
    <property type="entry name" value="lytR_cpsA_psr"/>
    <property type="match status" value="1"/>
</dbReference>
<dbReference type="InParanoid" id="A0A0R2FZ27"/>
<feature type="transmembrane region" description="Helical" evidence="2">
    <location>
        <begin position="37"/>
        <end position="55"/>
    </location>
</feature>